<protein>
    <submittedName>
        <fullName evidence="1">Uncharacterized protein</fullName>
    </submittedName>
</protein>
<reference evidence="1" key="1">
    <citation type="journal article" date="2015" name="Nature">
        <title>Complex archaea that bridge the gap between prokaryotes and eukaryotes.</title>
        <authorList>
            <person name="Spang A."/>
            <person name="Saw J.H."/>
            <person name="Jorgensen S.L."/>
            <person name="Zaremba-Niedzwiedzka K."/>
            <person name="Martijn J."/>
            <person name="Lind A.E."/>
            <person name="van Eijk R."/>
            <person name="Schleper C."/>
            <person name="Guy L."/>
            <person name="Ettema T.J."/>
        </authorList>
    </citation>
    <scope>NUCLEOTIDE SEQUENCE</scope>
</reference>
<feature type="non-terminal residue" evidence="1">
    <location>
        <position position="74"/>
    </location>
</feature>
<proteinExistence type="predicted"/>
<dbReference type="AlphaFoldDB" id="A0A0F9DFF4"/>
<accession>A0A0F9DFF4</accession>
<organism evidence="1">
    <name type="scientific">marine sediment metagenome</name>
    <dbReference type="NCBI Taxonomy" id="412755"/>
    <lineage>
        <taxon>unclassified sequences</taxon>
        <taxon>metagenomes</taxon>
        <taxon>ecological metagenomes</taxon>
    </lineage>
</organism>
<sequence length="74" mass="7790">MATGQATEGASSLQARLEQIGNQIDEAHSVIDRICADGGADKTPDTPVQEGAENGVARCQRGLARLLDRLNNIT</sequence>
<comment type="caution">
    <text evidence="1">The sequence shown here is derived from an EMBL/GenBank/DDBJ whole genome shotgun (WGS) entry which is preliminary data.</text>
</comment>
<gene>
    <name evidence="1" type="ORF">LCGC14_2553040</name>
</gene>
<dbReference type="EMBL" id="LAZR01041947">
    <property type="protein sequence ID" value="KKL10713.1"/>
    <property type="molecule type" value="Genomic_DNA"/>
</dbReference>
<name>A0A0F9DFF4_9ZZZZ</name>
<evidence type="ECO:0000313" key="1">
    <source>
        <dbReference type="EMBL" id="KKL10713.1"/>
    </source>
</evidence>